<reference evidence="1 2" key="1">
    <citation type="journal article" date="2016" name="Nat. Commun.">
        <title>Thousands of microbial genomes shed light on interconnected biogeochemical processes in an aquifer system.</title>
        <authorList>
            <person name="Anantharaman K."/>
            <person name="Brown C.T."/>
            <person name="Hug L.A."/>
            <person name="Sharon I."/>
            <person name="Castelle C.J."/>
            <person name="Probst A.J."/>
            <person name="Thomas B.C."/>
            <person name="Singh A."/>
            <person name="Wilkins M.J."/>
            <person name="Karaoz U."/>
            <person name="Brodie E.L."/>
            <person name="Williams K.H."/>
            <person name="Hubbard S.S."/>
            <person name="Banfield J.F."/>
        </authorList>
    </citation>
    <scope>NUCLEOTIDE SEQUENCE [LARGE SCALE GENOMIC DNA]</scope>
</reference>
<organism evidence="1 2">
    <name type="scientific">Candidatus Lloydbacteria bacterium RIFCSPLOWO2_01_FULL_50_20</name>
    <dbReference type="NCBI Taxonomy" id="1798665"/>
    <lineage>
        <taxon>Bacteria</taxon>
        <taxon>Candidatus Lloydiibacteriota</taxon>
    </lineage>
</organism>
<proteinExistence type="predicted"/>
<accession>A0A1G2DCC3</accession>
<dbReference type="Proteomes" id="UP000178534">
    <property type="component" value="Unassembled WGS sequence"/>
</dbReference>
<dbReference type="STRING" id="1798665.A2942_00550"/>
<evidence type="ECO:0000313" key="2">
    <source>
        <dbReference type="Proteomes" id="UP000178534"/>
    </source>
</evidence>
<dbReference type="AlphaFoldDB" id="A0A1G2DCC3"/>
<protein>
    <submittedName>
        <fullName evidence="1">Uncharacterized protein</fullName>
    </submittedName>
</protein>
<gene>
    <name evidence="1" type="ORF">A2942_00550</name>
</gene>
<sequence length="60" mass="7172">MSADKYEFLEWYKLDPLIRAYIIPMIEGIRPGANLAMYKMEQEYPAYFLQQKPLLLSTRL</sequence>
<evidence type="ECO:0000313" key="1">
    <source>
        <dbReference type="EMBL" id="OGZ11269.1"/>
    </source>
</evidence>
<comment type="caution">
    <text evidence="1">The sequence shown here is derived from an EMBL/GenBank/DDBJ whole genome shotgun (WGS) entry which is preliminary data.</text>
</comment>
<name>A0A1G2DCC3_9BACT</name>
<dbReference type="EMBL" id="MHLP01000039">
    <property type="protein sequence ID" value="OGZ11269.1"/>
    <property type="molecule type" value="Genomic_DNA"/>
</dbReference>